<comment type="caution">
    <text evidence="13">The sequence shown here is derived from an EMBL/GenBank/DDBJ whole genome shotgun (WGS) entry which is preliminary data.</text>
</comment>
<dbReference type="GO" id="GO:0000287">
    <property type="term" value="F:magnesium ion binding"/>
    <property type="evidence" value="ECO:0007669"/>
    <property type="project" value="TreeGrafter"/>
</dbReference>
<accession>A0A941F504</accession>
<evidence type="ECO:0000256" key="2">
    <source>
        <dbReference type="ARBA" id="ARBA00009765"/>
    </source>
</evidence>
<dbReference type="GO" id="GO:0005886">
    <property type="term" value="C:plasma membrane"/>
    <property type="evidence" value="ECO:0007669"/>
    <property type="project" value="UniProtKB-SubCell"/>
</dbReference>
<protein>
    <recommendedName>
        <fullName evidence="12">Magnesium transport protein CorA</fullName>
    </recommendedName>
</protein>
<dbReference type="FunFam" id="1.20.58.340:FF:000004">
    <property type="entry name" value="Magnesium transport protein CorA"/>
    <property type="match status" value="1"/>
</dbReference>
<dbReference type="Gene3D" id="3.30.460.20">
    <property type="entry name" value="CorA soluble domain-like"/>
    <property type="match status" value="1"/>
</dbReference>
<dbReference type="AlphaFoldDB" id="A0A941F504"/>
<evidence type="ECO:0000256" key="3">
    <source>
        <dbReference type="ARBA" id="ARBA00022448"/>
    </source>
</evidence>
<evidence type="ECO:0000313" key="13">
    <source>
        <dbReference type="EMBL" id="MBR8535810.1"/>
    </source>
</evidence>
<evidence type="ECO:0000256" key="11">
    <source>
        <dbReference type="ARBA" id="ARBA00045497"/>
    </source>
</evidence>
<feature type="transmembrane region" description="Helical" evidence="12">
    <location>
        <begin position="297"/>
        <end position="316"/>
    </location>
</feature>
<dbReference type="InterPro" id="IPR045863">
    <property type="entry name" value="CorA_TM1_TM2"/>
</dbReference>
<keyword evidence="9 12" id="KW-0472">Membrane</keyword>
<dbReference type="InterPro" id="IPR002523">
    <property type="entry name" value="MgTranspt_CorA/ZnTranspt_ZntB"/>
</dbReference>
<keyword evidence="3 12" id="KW-0813">Transport</keyword>
<evidence type="ECO:0000256" key="4">
    <source>
        <dbReference type="ARBA" id="ARBA00022475"/>
    </source>
</evidence>
<evidence type="ECO:0000256" key="8">
    <source>
        <dbReference type="ARBA" id="ARBA00023065"/>
    </source>
</evidence>
<dbReference type="Gene3D" id="1.20.58.340">
    <property type="entry name" value="Magnesium transport protein CorA, transmembrane region"/>
    <property type="match status" value="2"/>
</dbReference>
<dbReference type="GO" id="GO:0015095">
    <property type="term" value="F:magnesium ion transmembrane transporter activity"/>
    <property type="evidence" value="ECO:0007669"/>
    <property type="project" value="UniProtKB-UniRule"/>
</dbReference>
<dbReference type="Pfam" id="PF01544">
    <property type="entry name" value="CorA"/>
    <property type="match status" value="1"/>
</dbReference>
<dbReference type="SUPFAM" id="SSF144083">
    <property type="entry name" value="Magnesium transport protein CorA, transmembrane region"/>
    <property type="match status" value="1"/>
</dbReference>
<dbReference type="InterPro" id="IPR004488">
    <property type="entry name" value="Mg/Co-transport_prot_CorA"/>
</dbReference>
<proteinExistence type="inferred from homology"/>
<comment type="function">
    <text evidence="11">Mediates influx of magnesium ions. Alternates between open and closed states. Activated by low cytoplasmic Mg(2+) levels. Inactive when cytoplasmic Mg(2+) levels are high.</text>
</comment>
<comment type="subcellular location">
    <subcellularLocation>
        <location evidence="1">Cell membrane</location>
        <topology evidence="1">Multi-pass membrane protein</topology>
    </subcellularLocation>
    <subcellularLocation>
        <location evidence="12">Membrane</location>
        <topology evidence="12">Multi-pass membrane protein</topology>
    </subcellularLocation>
</comment>
<evidence type="ECO:0000256" key="7">
    <source>
        <dbReference type="ARBA" id="ARBA00022989"/>
    </source>
</evidence>
<reference evidence="13" key="1">
    <citation type="journal article" date="2018" name="Int. J. Syst. Evol. Microbiol.">
        <title>Carboxylicivirga sediminis sp. nov., isolated from coastal sediment.</title>
        <authorList>
            <person name="Wang F.Q."/>
            <person name="Ren L.H."/>
            <person name="Zou R.J."/>
            <person name="Sun Y.Z."/>
            <person name="Liu X.J."/>
            <person name="Jiang F."/>
            <person name="Liu L.J."/>
        </authorList>
    </citation>
    <scope>NUCLEOTIDE SEQUENCE</scope>
    <source>
        <strain evidence="13">JR1</strain>
    </source>
</reference>
<comment type="catalytic activity">
    <reaction evidence="10">
        <text>Mg(2+)(in) = Mg(2+)(out)</text>
        <dbReference type="Rhea" id="RHEA:29827"/>
        <dbReference type="ChEBI" id="CHEBI:18420"/>
    </reaction>
</comment>
<evidence type="ECO:0000313" key="14">
    <source>
        <dbReference type="Proteomes" id="UP000679220"/>
    </source>
</evidence>
<evidence type="ECO:0000256" key="6">
    <source>
        <dbReference type="ARBA" id="ARBA00022842"/>
    </source>
</evidence>
<dbReference type="GO" id="GO:0050897">
    <property type="term" value="F:cobalt ion binding"/>
    <property type="evidence" value="ECO:0007669"/>
    <property type="project" value="TreeGrafter"/>
</dbReference>
<evidence type="ECO:0000256" key="10">
    <source>
        <dbReference type="ARBA" id="ARBA00034269"/>
    </source>
</evidence>
<dbReference type="NCBIfam" id="TIGR00383">
    <property type="entry name" value="corA"/>
    <property type="match status" value="1"/>
</dbReference>
<sequence>MARFLKAKKEAIGLSPYELRFLGEQKLDFVKLRLINYSEDQLEERELASISEIKDFQSEDAVSWVNIDGLHDTGVLEELIAELQIDKLVVADVLDTHRRPKLQEYENCLYVSVKMLQFDDDEDQITSENLVLVFNNNLLISFQERVGDVFNPIRERLRKNKKRIRSSNADYLAFALLDVVIDNYLHIISRLGEKIEDLDDELIEKPSSDSLVKINTYKVEISYLRKIIKPCREMIQNLCRLDSELIDESIQVHLDELRHNIEQANEAVDNYREILSDQLNIFHTTVAYKLNDVLKMLTIFSVIFIPITFIAGVYGTNFENIPELHYKYSYFIMWGIIIITVLIMLWYFKRKKWL</sequence>
<dbReference type="Proteomes" id="UP000679220">
    <property type="component" value="Unassembled WGS sequence"/>
</dbReference>
<evidence type="ECO:0000256" key="9">
    <source>
        <dbReference type="ARBA" id="ARBA00023136"/>
    </source>
</evidence>
<dbReference type="RefSeq" id="WP_212190151.1">
    <property type="nucleotide sequence ID" value="NZ_JAGTAR010000012.1"/>
</dbReference>
<dbReference type="GO" id="GO:0015087">
    <property type="term" value="F:cobalt ion transmembrane transporter activity"/>
    <property type="evidence" value="ECO:0007669"/>
    <property type="project" value="UniProtKB-UniRule"/>
</dbReference>
<evidence type="ECO:0000256" key="1">
    <source>
        <dbReference type="ARBA" id="ARBA00004651"/>
    </source>
</evidence>
<dbReference type="CDD" id="cd12828">
    <property type="entry name" value="TmCorA-like_1"/>
    <property type="match status" value="1"/>
</dbReference>
<dbReference type="InterPro" id="IPR045861">
    <property type="entry name" value="CorA_cytoplasmic_dom"/>
</dbReference>
<keyword evidence="4 12" id="KW-1003">Cell membrane</keyword>
<evidence type="ECO:0000256" key="5">
    <source>
        <dbReference type="ARBA" id="ARBA00022692"/>
    </source>
</evidence>
<reference evidence="13" key="2">
    <citation type="submission" date="2021-04" db="EMBL/GenBank/DDBJ databases">
        <authorList>
            <person name="Zhang T."/>
            <person name="Zhang Y."/>
            <person name="Lu D."/>
            <person name="Zuo D."/>
            <person name="Du Z."/>
        </authorList>
    </citation>
    <scope>NUCLEOTIDE SEQUENCE</scope>
    <source>
        <strain evidence="13">JR1</strain>
    </source>
</reference>
<keyword evidence="14" id="KW-1185">Reference proteome</keyword>
<dbReference type="SUPFAM" id="SSF143865">
    <property type="entry name" value="CorA soluble domain-like"/>
    <property type="match status" value="1"/>
</dbReference>
<gene>
    <name evidence="12 13" type="primary">corA</name>
    <name evidence="13" type="ORF">KDU71_09610</name>
</gene>
<name>A0A941F504_9BACT</name>
<evidence type="ECO:0000256" key="12">
    <source>
        <dbReference type="RuleBase" id="RU362010"/>
    </source>
</evidence>
<keyword evidence="5 12" id="KW-0812">Transmembrane</keyword>
<keyword evidence="6 12" id="KW-0460">Magnesium</keyword>
<comment type="similarity">
    <text evidence="2 12">Belongs to the CorA metal ion transporter (MIT) (TC 1.A.35) family.</text>
</comment>
<keyword evidence="8 12" id="KW-0406">Ion transport</keyword>
<organism evidence="13 14">
    <name type="scientific">Carboxylicivirga sediminis</name>
    <dbReference type="NCBI Taxonomy" id="2006564"/>
    <lineage>
        <taxon>Bacteria</taxon>
        <taxon>Pseudomonadati</taxon>
        <taxon>Bacteroidota</taxon>
        <taxon>Bacteroidia</taxon>
        <taxon>Marinilabiliales</taxon>
        <taxon>Marinilabiliaceae</taxon>
        <taxon>Carboxylicivirga</taxon>
    </lineage>
</organism>
<feature type="transmembrane region" description="Helical" evidence="12">
    <location>
        <begin position="328"/>
        <end position="348"/>
    </location>
</feature>
<dbReference type="PANTHER" id="PTHR46494:SF1">
    <property type="entry name" value="CORA FAMILY METAL ION TRANSPORTER (EUROFUNG)"/>
    <property type="match status" value="1"/>
</dbReference>
<dbReference type="EMBL" id="JAGTAR010000012">
    <property type="protein sequence ID" value="MBR8535810.1"/>
    <property type="molecule type" value="Genomic_DNA"/>
</dbReference>
<keyword evidence="7 12" id="KW-1133">Transmembrane helix</keyword>
<dbReference type="PANTHER" id="PTHR46494">
    <property type="entry name" value="CORA FAMILY METAL ION TRANSPORTER (EUROFUNG)"/>
    <property type="match status" value="1"/>
</dbReference>